<name>A0A9Q5HXM0_SANBA</name>
<dbReference type="GO" id="GO:0016887">
    <property type="term" value="F:ATP hydrolysis activity"/>
    <property type="evidence" value="ECO:0007669"/>
    <property type="project" value="InterPro"/>
</dbReference>
<dbReference type="Gene3D" id="3.40.250.10">
    <property type="entry name" value="Rhodanese-like domain"/>
    <property type="match status" value="1"/>
</dbReference>
<dbReference type="CDD" id="cd18140">
    <property type="entry name" value="HLD_clamp_RFC"/>
    <property type="match status" value="1"/>
</dbReference>
<dbReference type="SUPFAM" id="SSF48019">
    <property type="entry name" value="post-AAA+ oligomerization domain-like"/>
    <property type="match status" value="1"/>
</dbReference>
<dbReference type="OrthoDB" id="4199794at2759"/>
<keyword evidence="5" id="KW-0067">ATP-binding</keyword>
<dbReference type="Proteomes" id="UP000757232">
    <property type="component" value="Unassembled WGS sequence"/>
</dbReference>
<dbReference type="InterPro" id="IPR047854">
    <property type="entry name" value="RFC_lid"/>
</dbReference>
<keyword evidence="6" id="KW-0539">Nucleus</keyword>
<evidence type="ECO:0000256" key="5">
    <source>
        <dbReference type="ARBA" id="ARBA00022840"/>
    </source>
</evidence>
<dbReference type="FunFam" id="3.40.50.300:FF:000107">
    <property type="entry name" value="Replication factor C subunit 4"/>
    <property type="match status" value="1"/>
</dbReference>
<dbReference type="Pfam" id="PF00004">
    <property type="entry name" value="AAA"/>
    <property type="match status" value="1"/>
</dbReference>
<dbReference type="GO" id="GO:0006271">
    <property type="term" value="P:DNA strand elongation involved in DNA replication"/>
    <property type="evidence" value="ECO:0007669"/>
    <property type="project" value="UniProtKB-ARBA"/>
</dbReference>
<dbReference type="SUPFAM" id="SSF52821">
    <property type="entry name" value="Rhodanese/Cell cycle control phosphatase"/>
    <property type="match status" value="1"/>
</dbReference>
<dbReference type="InterPro" id="IPR050238">
    <property type="entry name" value="DNA_Rep/Repair_Clamp_Loader"/>
</dbReference>
<organism evidence="8 9">
    <name type="scientific">Sanghuangporus baumii</name>
    <name type="common">Phellinus baumii</name>
    <dbReference type="NCBI Taxonomy" id="108892"/>
    <lineage>
        <taxon>Eukaryota</taxon>
        <taxon>Fungi</taxon>
        <taxon>Dikarya</taxon>
        <taxon>Basidiomycota</taxon>
        <taxon>Agaricomycotina</taxon>
        <taxon>Agaricomycetes</taxon>
        <taxon>Hymenochaetales</taxon>
        <taxon>Hymenochaetaceae</taxon>
        <taxon>Sanghuangporus</taxon>
    </lineage>
</organism>
<dbReference type="PANTHER" id="PTHR11669:SF5">
    <property type="entry name" value="REPLICATION FACTOR C SUBUNIT 2"/>
    <property type="match status" value="1"/>
</dbReference>
<sequence>MSSKGKESANEIPYELPWVEKYRPKTLDEIVGNSETIERLKVIARDGNCPHIIISGLPGIGKTTSIHCLAHQLLGDAYKEGVLELNASDERGIDVVRNKIKAFAQKKVTLPPGRHKIVILDEADSMTAGAQQALRRTMEIYSNTTRFALACNMSNKIIEPIQSRCAILRYAKLRDQEILKRLLEICEMEKVQYNDDGLTALIFTSEGDMRQAINNLQSTQSGFGFVSGDNVFKVCDQPHPILVQAMLRSCLKGDVNSAMEKLTELWDQGYSAVDIVVTIFRVVKTFDELPEYTKLEYIKEIGFTHMRVLEGVVGHHIILRLILAFDRASQAFSMADQSNATPSATPSWAAGLPEPLSAPEGITAETLAEFIKTGSKTSGKDYVVVDVRRTDFENYAIPGAINLPAQSFYPTRTGVVSVLSNIPLVIFHCQSCGSLTSRGRTVAAYYQDVLNEKGITTSKALYLEGGIKGWIEKYKDDGSLAIKL</sequence>
<dbReference type="InterPro" id="IPR008921">
    <property type="entry name" value="DNA_pol3_clamp-load_cplx_C"/>
</dbReference>
<dbReference type="Gene3D" id="3.40.50.300">
    <property type="entry name" value="P-loop containing nucleotide triphosphate hydrolases"/>
    <property type="match status" value="1"/>
</dbReference>
<evidence type="ECO:0000313" key="9">
    <source>
        <dbReference type="Proteomes" id="UP000757232"/>
    </source>
</evidence>
<dbReference type="Gene3D" id="1.20.272.10">
    <property type="match status" value="1"/>
</dbReference>
<evidence type="ECO:0000256" key="4">
    <source>
        <dbReference type="ARBA" id="ARBA00022741"/>
    </source>
</evidence>
<dbReference type="SMART" id="SM00450">
    <property type="entry name" value="RHOD"/>
    <property type="match status" value="1"/>
</dbReference>
<dbReference type="GO" id="GO:0003677">
    <property type="term" value="F:DNA binding"/>
    <property type="evidence" value="ECO:0007669"/>
    <property type="project" value="InterPro"/>
</dbReference>
<dbReference type="PROSITE" id="PS50206">
    <property type="entry name" value="RHODANESE_3"/>
    <property type="match status" value="1"/>
</dbReference>
<keyword evidence="9" id="KW-1185">Reference proteome</keyword>
<dbReference type="InterPro" id="IPR003593">
    <property type="entry name" value="AAA+_ATPase"/>
</dbReference>
<dbReference type="FunFam" id="1.10.8.60:FF:000012">
    <property type="entry name" value="Replication factor C subunit 4"/>
    <property type="match status" value="1"/>
</dbReference>
<dbReference type="InterPro" id="IPR036873">
    <property type="entry name" value="Rhodanese-like_dom_sf"/>
</dbReference>
<dbReference type="GO" id="GO:0005524">
    <property type="term" value="F:ATP binding"/>
    <property type="evidence" value="ECO:0007669"/>
    <property type="project" value="UniProtKB-KW"/>
</dbReference>
<reference evidence="8" key="1">
    <citation type="submission" date="2016-06" db="EMBL/GenBank/DDBJ databases">
        <title>Draft Genome sequence of the fungus Inonotus baumii.</title>
        <authorList>
            <person name="Zhu H."/>
            <person name="Lin W."/>
        </authorList>
    </citation>
    <scope>NUCLEOTIDE SEQUENCE</scope>
    <source>
        <strain evidence="8">821</strain>
    </source>
</reference>
<proteinExistence type="inferred from homology"/>
<dbReference type="Pfam" id="PF00581">
    <property type="entry name" value="Rhodanese"/>
    <property type="match status" value="1"/>
</dbReference>
<accession>A0A9Q5HXM0</accession>
<evidence type="ECO:0000256" key="3">
    <source>
        <dbReference type="ARBA" id="ARBA00022705"/>
    </source>
</evidence>
<dbReference type="Pfam" id="PF08542">
    <property type="entry name" value="Rep_fac_C"/>
    <property type="match status" value="1"/>
</dbReference>
<dbReference type="GO" id="GO:0031391">
    <property type="term" value="C:Elg1 RFC-like complex"/>
    <property type="evidence" value="ECO:0007669"/>
    <property type="project" value="TreeGrafter"/>
</dbReference>
<evidence type="ECO:0000259" key="7">
    <source>
        <dbReference type="PROSITE" id="PS50206"/>
    </source>
</evidence>
<dbReference type="SUPFAM" id="SSF52540">
    <property type="entry name" value="P-loop containing nucleoside triphosphate hydrolases"/>
    <property type="match status" value="1"/>
</dbReference>
<dbReference type="InterPro" id="IPR003959">
    <property type="entry name" value="ATPase_AAA_core"/>
</dbReference>
<dbReference type="InterPro" id="IPR027417">
    <property type="entry name" value="P-loop_NTPase"/>
</dbReference>
<keyword evidence="8" id="KW-0378">Hydrolase</keyword>
<gene>
    <name evidence="8" type="ORF">A7U60_g5034</name>
</gene>
<dbReference type="InterPro" id="IPR001763">
    <property type="entry name" value="Rhodanese-like_dom"/>
</dbReference>
<dbReference type="CDD" id="cd00009">
    <property type="entry name" value="AAA"/>
    <property type="match status" value="1"/>
</dbReference>
<dbReference type="GO" id="GO:0005663">
    <property type="term" value="C:DNA replication factor C complex"/>
    <property type="evidence" value="ECO:0007669"/>
    <property type="project" value="TreeGrafter"/>
</dbReference>
<comment type="caution">
    <text evidence="8">The sequence shown here is derived from an EMBL/GenBank/DDBJ whole genome shotgun (WGS) entry which is preliminary data.</text>
</comment>
<evidence type="ECO:0000313" key="8">
    <source>
        <dbReference type="EMBL" id="OCB87897.1"/>
    </source>
</evidence>
<dbReference type="GO" id="GO:0031389">
    <property type="term" value="C:Rad17 RFC-like complex"/>
    <property type="evidence" value="ECO:0007669"/>
    <property type="project" value="TreeGrafter"/>
</dbReference>
<evidence type="ECO:0000256" key="2">
    <source>
        <dbReference type="ARBA" id="ARBA00005378"/>
    </source>
</evidence>
<comment type="subcellular location">
    <subcellularLocation>
        <location evidence="1">Nucleus</location>
    </subcellularLocation>
</comment>
<evidence type="ECO:0000256" key="1">
    <source>
        <dbReference type="ARBA" id="ARBA00004123"/>
    </source>
</evidence>
<dbReference type="InterPro" id="IPR013748">
    <property type="entry name" value="Rep_factorC_C"/>
</dbReference>
<dbReference type="GO" id="GO:0031390">
    <property type="term" value="C:Ctf18 RFC-like complex"/>
    <property type="evidence" value="ECO:0007669"/>
    <property type="project" value="TreeGrafter"/>
</dbReference>
<dbReference type="AlphaFoldDB" id="A0A9Q5HXM0"/>
<feature type="domain" description="Rhodanese" evidence="7">
    <location>
        <begin position="378"/>
        <end position="479"/>
    </location>
</feature>
<dbReference type="GO" id="GO:0006281">
    <property type="term" value="P:DNA repair"/>
    <property type="evidence" value="ECO:0007669"/>
    <property type="project" value="TreeGrafter"/>
</dbReference>
<dbReference type="EMBL" id="LNZH02000187">
    <property type="protein sequence ID" value="OCB87897.1"/>
    <property type="molecule type" value="Genomic_DNA"/>
</dbReference>
<comment type="similarity">
    <text evidence="2">Belongs to the activator 1 small subunits family.</text>
</comment>
<dbReference type="PANTHER" id="PTHR11669">
    <property type="entry name" value="REPLICATION FACTOR C / DNA POLYMERASE III GAMMA-TAU SUBUNIT"/>
    <property type="match status" value="1"/>
</dbReference>
<protein>
    <submittedName>
        <fullName evidence="8">P-loop containing nucleoside triphosphate hydrolase protein</fullName>
    </submittedName>
</protein>
<dbReference type="GO" id="GO:0003689">
    <property type="term" value="F:DNA clamp loader activity"/>
    <property type="evidence" value="ECO:0007669"/>
    <property type="project" value="TreeGrafter"/>
</dbReference>
<dbReference type="NCBIfam" id="NF001679">
    <property type="entry name" value="PRK00440.1"/>
    <property type="match status" value="1"/>
</dbReference>
<evidence type="ECO:0000256" key="6">
    <source>
        <dbReference type="ARBA" id="ARBA00023242"/>
    </source>
</evidence>
<keyword evidence="3" id="KW-0235">DNA replication</keyword>
<keyword evidence="4" id="KW-0547">Nucleotide-binding</keyword>
<dbReference type="SMART" id="SM00382">
    <property type="entry name" value="AAA"/>
    <property type="match status" value="1"/>
</dbReference>
<dbReference type="Gene3D" id="1.10.8.60">
    <property type="match status" value="1"/>
</dbReference>